<dbReference type="AlphaFoldDB" id="A0A930YWJ1"/>
<keyword evidence="3" id="KW-1185">Reference proteome</keyword>
<reference evidence="2" key="1">
    <citation type="submission" date="2020-11" db="EMBL/GenBank/DDBJ databases">
        <title>Genome seq and assembly of Planobacterium sp.</title>
        <authorList>
            <person name="Chhetri G."/>
        </authorList>
    </citation>
    <scope>NUCLEOTIDE SEQUENCE</scope>
    <source>
        <strain evidence="2">GCR5</strain>
    </source>
</reference>
<name>A0A930YWJ1_9FLAO</name>
<dbReference type="RefSeq" id="WP_194739514.1">
    <property type="nucleotide sequence ID" value="NZ_JADKYY010000008.1"/>
</dbReference>
<feature type="transmembrane region" description="Helical" evidence="1">
    <location>
        <begin position="71"/>
        <end position="93"/>
    </location>
</feature>
<accession>A0A930YWJ1</accession>
<keyword evidence="1" id="KW-0812">Transmembrane</keyword>
<dbReference type="PROSITE" id="PS51257">
    <property type="entry name" value="PROKAR_LIPOPROTEIN"/>
    <property type="match status" value="1"/>
</dbReference>
<evidence type="ECO:0000313" key="3">
    <source>
        <dbReference type="Proteomes" id="UP000694480"/>
    </source>
</evidence>
<proteinExistence type="predicted"/>
<evidence type="ECO:0000256" key="1">
    <source>
        <dbReference type="SAM" id="Phobius"/>
    </source>
</evidence>
<evidence type="ECO:0000313" key="2">
    <source>
        <dbReference type="EMBL" id="MBF5027585.1"/>
    </source>
</evidence>
<comment type="caution">
    <text evidence="2">The sequence shown here is derived from an EMBL/GenBank/DDBJ whole genome shotgun (WGS) entry which is preliminary data.</text>
</comment>
<keyword evidence="1" id="KW-0472">Membrane</keyword>
<sequence length="114" mass="12499">MSTRSKRADSTPGVVGSTYIVGFVYVLSWIVLGCAMLAFVVVLLSGPSSSGLVVFYLPEGLQRLDKEAWQALKAVLLSLGALVILLSLASLFLSKMVLKRNHFLLEQEEIRSRK</sequence>
<protein>
    <submittedName>
        <fullName evidence="2">Uncharacterized protein</fullName>
    </submittedName>
</protein>
<organism evidence="2 3">
    <name type="scientific">Planobacterium oryzisoli</name>
    <dbReference type="NCBI Taxonomy" id="2771435"/>
    <lineage>
        <taxon>Bacteria</taxon>
        <taxon>Pseudomonadati</taxon>
        <taxon>Bacteroidota</taxon>
        <taxon>Flavobacteriia</taxon>
        <taxon>Flavobacteriales</taxon>
        <taxon>Weeksellaceae</taxon>
        <taxon>Chryseobacterium group</taxon>
        <taxon>Chryseobacterium</taxon>
    </lineage>
</organism>
<feature type="transmembrane region" description="Helical" evidence="1">
    <location>
        <begin position="20"/>
        <end position="44"/>
    </location>
</feature>
<dbReference type="Proteomes" id="UP000694480">
    <property type="component" value="Unassembled WGS sequence"/>
</dbReference>
<gene>
    <name evidence="2" type="ORF">IC612_07220</name>
</gene>
<dbReference type="EMBL" id="JADKYY010000008">
    <property type="protein sequence ID" value="MBF5027585.1"/>
    <property type="molecule type" value="Genomic_DNA"/>
</dbReference>
<keyword evidence="1" id="KW-1133">Transmembrane helix</keyword>